<keyword evidence="2" id="KW-1185">Reference proteome</keyword>
<evidence type="ECO:0000313" key="2">
    <source>
        <dbReference type="Proteomes" id="UP000024404"/>
    </source>
</evidence>
<dbReference type="EMBL" id="CMVM020000374">
    <property type="status" value="NOT_ANNOTATED_CDS"/>
    <property type="molecule type" value="Genomic_DNA"/>
</dbReference>
<organism evidence="1 2">
    <name type="scientific">Onchocerca volvulus</name>
    <dbReference type="NCBI Taxonomy" id="6282"/>
    <lineage>
        <taxon>Eukaryota</taxon>
        <taxon>Metazoa</taxon>
        <taxon>Ecdysozoa</taxon>
        <taxon>Nematoda</taxon>
        <taxon>Chromadorea</taxon>
        <taxon>Rhabditida</taxon>
        <taxon>Spirurina</taxon>
        <taxon>Spiruromorpha</taxon>
        <taxon>Filarioidea</taxon>
        <taxon>Onchocercidae</taxon>
        <taxon>Onchocerca</taxon>
    </lineage>
</organism>
<dbReference type="EnsemblMetazoa" id="OVOC11491.1">
    <property type="protein sequence ID" value="OVOC11491.1"/>
    <property type="gene ID" value="WBGene00248300"/>
</dbReference>
<protein>
    <submittedName>
        <fullName evidence="1">Uncharacterized protein</fullName>
    </submittedName>
</protein>
<evidence type="ECO:0000313" key="1">
    <source>
        <dbReference type="EnsemblMetazoa" id="OVOC11491.1"/>
    </source>
</evidence>
<dbReference type="AlphaFoldDB" id="A0A8R1TLA7"/>
<sequence length="75" mass="8952">MKIKTLTVITYHLIPNLFYKVYAKELQRRYGKSTESYKAMKMEKKQFHLNKLSLLVNTKGGILRIKYRSKTIKIN</sequence>
<name>A0A8R1TLA7_ONCVO</name>
<dbReference type="Proteomes" id="UP000024404">
    <property type="component" value="Unassembled WGS sequence"/>
</dbReference>
<proteinExistence type="predicted"/>
<reference evidence="2" key="1">
    <citation type="submission" date="2013-10" db="EMBL/GenBank/DDBJ databases">
        <title>Genome sequencing of Onchocerca volvulus.</title>
        <authorList>
            <person name="Cotton J."/>
            <person name="Tsai J."/>
            <person name="Stanley E."/>
            <person name="Tracey A."/>
            <person name="Holroyd N."/>
            <person name="Lustigman S."/>
            <person name="Berriman M."/>
        </authorList>
    </citation>
    <scope>NUCLEOTIDE SEQUENCE</scope>
</reference>
<accession>A0A8R1TLA7</accession>
<reference evidence="1" key="2">
    <citation type="submission" date="2022-06" db="UniProtKB">
        <authorList>
            <consortium name="EnsemblMetazoa"/>
        </authorList>
    </citation>
    <scope>IDENTIFICATION</scope>
</reference>